<feature type="compositionally biased region" description="Polar residues" evidence="1">
    <location>
        <begin position="13"/>
        <end position="26"/>
    </location>
</feature>
<comment type="caution">
    <text evidence="2">The sequence shown here is derived from an EMBL/GenBank/DDBJ whole genome shotgun (WGS) entry which is preliminary data.</text>
</comment>
<sequence>MSEKSRNLMLKNAPTTSNQQHHSNSVPLNVFRGTSLISQLEAQRYPTSFTACASDFDNVIVPTCPNITIPTQPETSSDG</sequence>
<evidence type="ECO:0000313" key="3">
    <source>
        <dbReference type="Proteomes" id="UP000230233"/>
    </source>
</evidence>
<dbReference type="AlphaFoldDB" id="A0A2G5TIZ5"/>
<dbReference type="OrthoDB" id="5782186at2759"/>
<dbReference type="EMBL" id="PDUG01000005">
    <property type="protein sequence ID" value="PIC27203.1"/>
    <property type="molecule type" value="Genomic_DNA"/>
</dbReference>
<keyword evidence="3" id="KW-1185">Reference proteome</keyword>
<dbReference type="Proteomes" id="UP000230233">
    <property type="component" value="Chromosome V"/>
</dbReference>
<feature type="region of interest" description="Disordered" evidence="1">
    <location>
        <begin position="1"/>
        <end position="26"/>
    </location>
</feature>
<name>A0A2G5TIZ5_9PELO</name>
<organism evidence="2 3">
    <name type="scientific">Caenorhabditis nigoni</name>
    <dbReference type="NCBI Taxonomy" id="1611254"/>
    <lineage>
        <taxon>Eukaryota</taxon>
        <taxon>Metazoa</taxon>
        <taxon>Ecdysozoa</taxon>
        <taxon>Nematoda</taxon>
        <taxon>Chromadorea</taxon>
        <taxon>Rhabditida</taxon>
        <taxon>Rhabditina</taxon>
        <taxon>Rhabditomorpha</taxon>
        <taxon>Rhabditoidea</taxon>
        <taxon>Rhabditidae</taxon>
        <taxon>Peloderinae</taxon>
        <taxon>Caenorhabditis</taxon>
    </lineage>
</organism>
<accession>A0A2G5TIZ5</accession>
<evidence type="ECO:0000256" key="1">
    <source>
        <dbReference type="SAM" id="MobiDB-lite"/>
    </source>
</evidence>
<proteinExistence type="predicted"/>
<reference evidence="3" key="1">
    <citation type="submission" date="2017-10" db="EMBL/GenBank/DDBJ databases">
        <title>Rapid genome shrinkage in a self-fertile nematode reveals novel sperm competition proteins.</title>
        <authorList>
            <person name="Yin D."/>
            <person name="Schwarz E.M."/>
            <person name="Thomas C.G."/>
            <person name="Felde R.L."/>
            <person name="Korf I.F."/>
            <person name="Cutter A.D."/>
            <person name="Schartner C.M."/>
            <person name="Ralston E.J."/>
            <person name="Meyer B.J."/>
            <person name="Haag E.S."/>
        </authorList>
    </citation>
    <scope>NUCLEOTIDE SEQUENCE [LARGE SCALE GENOMIC DNA]</scope>
    <source>
        <strain evidence="3">JU1422</strain>
    </source>
</reference>
<gene>
    <name evidence="2" type="primary">Cni-ZK856.16</name>
    <name evidence="2" type="synonym">Cnig_chr_V.g19530</name>
    <name evidence="2" type="ORF">B9Z55_019530</name>
</gene>
<evidence type="ECO:0000313" key="2">
    <source>
        <dbReference type="EMBL" id="PIC27203.1"/>
    </source>
</evidence>
<protein>
    <submittedName>
        <fullName evidence="2">Uncharacterized protein</fullName>
    </submittedName>
</protein>